<feature type="domain" description="PD-(D/E)XK endonuclease-like" evidence="1">
    <location>
        <begin position="19"/>
        <end position="123"/>
    </location>
</feature>
<dbReference type="AlphaFoldDB" id="T1DGB8"/>
<name>T1DGB8_9ZZZZ</name>
<reference evidence="2" key="1">
    <citation type="submission" date="2013-08" db="EMBL/GenBank/DDBJ databases">
        <authorList>
            <person name="Mendez C."/>
            <person name="Richter M."/>
            <person name="Ferrer M."/>
            <person name="Sanchez J."/>
        </authorList>
    </citation>
    <scope>NUCLEOTIDE SEQUENCE</scope>
</reference>
<dbReference type="SUPFAM" id="SSF52980">
    <property type="entry name" value="Restriction endonuclease-like"/>
    <property type="match status" value="1"/>
</dbReference>
<sequence length="133" mass="15011">DAAALLPESLGHGTLRGMLGGFIDKIACWQGRYHVIDYKTNWLGARVDDYQGSALAAAMREHHYPLQALLYTLALHRLLRQRLRNYDYARHMGAALYLFVRALDLAPQAGVWRQRFDATLVQALDELCDGARA</sequence>
<dbReference type="InterPro" id="IPR011335">
    <property type="entry name" value="Restrct_endonuc-II-like"/>
</dbReference>
<gene>
    <name evidence="2" type="ORF">B1A_00393</name>
</gene>
<dbReference type="Gene3D" id="3.90.320.10">
    <property type="match status" value="1"/>
</dbReference>
<dbReference type="InterPro" id="IPR011604">
    <property type="entry name" value="PDDEXK-like_dom_sf"/>
</dbReference>
<dbReference type="Pfam" id="PF12705">
    <property type="entry name" value="PDDEXK_1"/>
    <property type="match status" value="1"/>
</dbReference>
<dbReference type="CDD" id="cd22352">
    <property type="entry name" value="RecB_C-like"/>
    <property type="match status" value="1"/>
</dbReference>
<evidence type="ECO:0000259" key="1">
    <source>
        <dbReference type="Pfam" id="PF12705"/>
    </source>
</evidence>
<proteinExistence type="predicted"/>
<dbReference type="EMBL" id="AUZX01000295">
    <property type="protein sequence ID" value="EQD80910.1"/>
    <property type="molecule type" value="Genomic_DNA"/>
</dbReference>
<organism evidence="2">
    <name type="scientific">mine drainage metagenome</name>
    <dbReference type="NCBI Taxonomy" id="410659"/>
    <lineage>
        <taxon>unclassified sequences</taxon>
        <taxon>metagenomes</taxon>
        <taxon>ecological metagenomes</taxon>
    </lineage>
</organism>
<comment type="caution">
    <text evidence="2">The sequence shown here is derived from an EMBL/GenBank/DDBJ whole genome shotgun (WGS) entry which is preliminary data.</text>
</comment>
<reference evidence="2" key="2">
    <citation type="journal article" date="2014" name="ISME J.">
        <title>Microbial stratification in low pH oxic and suboxic macroscopic growths along an acid mine drainage.</title>
        <authorList>
            <person name="Mendez-Garcia C."/>
            <person name="Mesa V."/>
            <person name="Sprenger R.R."/>
            <person name="Richter M."/>
            <person name="Diez M.S."/>
            <person name="Solano J."/>
            <person name="Bargiela R."/>
            <person name="Golyshina O.V."/>
            <person name="Manteca A."/>
            <person name="Ramos J.L."/>
            <person name="Gallego J.R."/>
            <person name="Llorente I."/>
            <person name="Martins Dos Santos V.A."/>
            <person name="Jensen O.N."/>
            <person name="Pelaez A.I."/>
            <person name="Sanchez J."/>
            <person name="Ferrer M."/>
        </authorList>
    </citation>
    <scope>NUCLEOTIDE SEQUENCE</scope>
</reference>
<accession>T1DGB8</accession>
<protein>
    <submittedName>
        <fullName evidence="2">Exodeoxyribonuclease V, beta subunit</fullName>
    </submittedName>
</protein>
<feature type="non-terminal residue" evidence="2">
    <location>
        <position position="1"/>
    </location>
</feature>
<evidence type="ECO:0000313" key="2">
    <source>
        <dbReference type="EMBL" id="EQD80910.1"/>
    </source>
</evidence>
<dbReference type="InterPro" id="IPR038726">
    <property type="entry name" value="PDDEXK_AddAB-type"/>
</dbReference>